<evidence type="ECO:0000313" key="6">
    <source>
        <dbReference type="Proteomes" id="UP000319732"/>
    </source>
</evidence>
<keyword evidence="2" id="KW-0808">Transferase</keyword>
<accession>A0A545U6K8</accession>
<evidence type="ECO:0000256" key="2">
    <source>
        <dbReference type="ARBA" id="ARBA00022679"/>
    </source>
</evidence>
<dbReference type="InterPro" id="IPR029056">
    <property type="entry name" value="Ribokinase-like"/>
</dbReference>
<dbReference type="AlphaFoldDB" id="A0A545U6K8"/>
<reference evidence="5 6" key="1">
    <citation type="submission" date="2019-06" db="EMBL/GenBank/DDBJ databases">
        <title>Whole genome sequence for Cellvibrionaceae sp. R142.</title>
        <authorList>
            <person name="Wang G."/>
        </authorList>
    </citation>
    <scope>NUCLEOTIDE SEQUENCE [LARGE SCALE GENOMIC DNA]</scope>
    <source>
        <strain evidence="5 6">R142</strain>
    </source>
</reference>
<dbReference type="PANTHER" id="PTHR43085:SF15">
    <property type="entry name" value="2-DEHYDRO-3-DEOXYGLUCONOKINASE"/>
    <property type="match status" value="1"/>
</dbReference>
<dbReference type="OrthoDB" id="9776822at2"/>
<dbReference type="GO" id="GO:0005829">
    <property type="term" value="C:cytosol"/>
    <property type="evidence" value="ECO:0007669"/>
    <property type="project" value="TreeGrafter"/>
</dbReference>
<dbReference type="InterPro" id="IPR050306">
    <property type="entry name" value="PfkB_Carbo_kinase"/>
</dbReference>
<evidence type="ECO:0000313" key="5">
    <source>
        <dbReference type="EMBL" id="TQV85109.1"/>
    </source>
</evidence>
<evidence type="ECO:0000256" key="3">
    <source>
        <dbReference type="ARBA" id="ARBA00022777"/>
    </source>
</evidence>
<evidence type="ECO:0000256" key="1">
    <source>
        <dbReference type="ARBA" id="ARBA00010688"/>
    </source>
</evidence>
<dbReference type="EMBL" id="VHSG01000004">
    <property type="protein sequence ID" value="TQV85109.1"/>
    <property type="molecule type" value="Genomic_DNA"/>
</dbReference>
<protein>
    <submittedName>
        <fullName evidence="5">Sugar kinase</fullName>
    </submittedName>
</protein>
<dbReference type="InterPro" id="IPR011611">
    <property type="entry name" value="PfkB_dom"/>
</dbReference>
<dbReference type="GO" id="GO:0006974">
    <property type="term" value="P:DNA damage response"/>
    <property type="evidence" value="ECO:0007669"/>
    <property type="project" value="TreeGrafter"/>
</dbReference>
<dbReference type="GO" id="GO:0019698">
    <property type="term" value="P:D-galacturonate catabolic process"/>
    <property type="evidence" value="ECO:0007669"/>
    <property type="project" value="TreeGrafter"/>
</dbReference>
<keyword evidence="3 5" id="KW-0418">Kinase</keyword>
<comment type="similarity">
    <text evidence="1">Belongs to the carbohydrate kinase PfkB family.</text>
</comment>
<comment type="caution">
    <text evidence="5">The sequence shown here is derived from an EMBL/GenBank/DDBJ whole genome shotgun (WGS) entry which is preliminary data.</text>
</comment>
<organism evidence="5 6">
    <name type="scientific">Exilibacterium tricleocarpae</name>
    <dbReference type="NCBI Taxonomy" id="2591008"/>
    <lineage>
        <taxon>Bacteria</taxon>
        <taxon>Pseudomonadati</taxon>
        <taxon>Pseudomonadota</taxon>
        <taxon>Gammaproteobacteria</taxon>
        <taxon>Cellvibrionales</taxon>
        <taxon>Cellvibrionaceae</taxon>
        <taxon>Exilibacterium</taxon>
    </lineage>
</organism>
<dbReference type="PANTHER" id="PTHR43085">
    <property type="entry name" value="HEXOKINASE FAMILY MEMBER"/>
    <property type="match status" value="1"/>
</dbReference>
<proteinExistence type="inferred from homology"/>
<keyword evidence="6" id="KW-1185">Reference proteome</keyword>
<dbReference type="Pfam" id="PF00294">
    <property type="entry name" value="PfkB"/>
    <property type="match status" value="1"/>
</dbReference>
<dbReference type="CDD" id="cd01166">
    <property type="entry name" value="KdgK"/>
    <property type="match status" value="1"/>
</dbReference>
<name>A0A545U6K8_9GAMM</name>
<dbReference type="GO" id="GO:0042840">
    <property type="term" value="P:D-glucuronate catabolic process"/>
    <property type="evidence" value="ECO:0007669"/>
    <property type="project" value="TreeGrafter"/>
</dbReference>
<dbReference type="SUPFAM" id="SSF53613">
    <property type="entry name" value="Ribokinase-like"/>
    <property type="match status" value="1"/>
</dbReference>
<evidence type="ECO:0000259" key="4">
    <source>
        <dbReference type="Pfam" id="PF00294"/>
    </source>
</evidence>
<dbReference type="PROSITE" id="PS00584">
    <property type="entry name" value="PFKB_KINASES_2"/>
    <property type="match status" value="1"/>
</dbReference>
<feature type="domain" description="Carbohydrate kinase PfkB" evidence="4">
    <location>
        <begin position="18"/>
        <end position="310"/>
    </location>
</feature>
<dbReference type="GO" id="GO:0008673">
    <property type="term" value="F:2-dehydro-3-deoxygluconokinase activity"/>
    <property type="evidence" value="ECO:0007669"/>
    <property type="project" value="TreeGrafter"/>
</dbReference>
<gene>
    <name evidence="5" type="ORF">FKG94_02655</name>
</gene>
<dbReference type="InterPro" id="IPR002173">
    <property type="entry name" value="Carboh/pur_kinase_PfkB_CS"/>
</dbReference>
<dbReference type="Proteomes" id="UP000319732">
    <property type="component" value="Unassembled WGS sequence"/>
</dbReference>
<dbReference type="Gene3D" id="3.40.1190.20">
    <property type="match status" value="1"/>
</dbReference>
<sequence length="329" mass="35030">MTQKTVARPGAPGQGPAVTVLGEVMIELSPQADGSFRPGVAGDTFNTAVALAQLGVPSEYVTALGTDGFSRRIRTAIEARGIGDSHIATSAGAVPGLYAIETDAAGERRFTYWRDQSAARQWFGDVDRFAETFECMCPAPFFYWSGITLALMAPAVRECLFRFLEAYRAGGGRVYFDSNYRAALWRSQDSVAAIYDSAIAHTDLYLPSLDDECAIRGLDSEVAITAALQRTGVAEAVMTLPGEALWITPQQVTRYALPQSAAVVDTTGAGDAFSGALMAGLIGGAAMPAAIRFAHRVAAAVVGVQGALLPEKAWREFTELCERELSCQP</sequence>
<dbReference type="RefSeq" id="WP_142902656.1">
    <property type="nucleotide sequence ID" value="NZ_ML660088.1"/>
</dbReference>